<dbReference type="GeneID" id="25796171"/>
<dbReference type="HOGENOM" id="CLU_2236966_0_0_1"/>
<dbReference type="AlphaFoldDB" id="G9MLM8"/>
<dbReference type="Proteomes" id="UP000007115">
    <property type="component" value="Unassembled WGS sequence"/>
</dbReference>
<evidence type="ECO:0000313" key="2">
    <source>
        <dbReference type="EMBL" id="EHK24255.1"/>
    </source>
</evidence>
<name>G9MLM8_HYPVG</name>
<comment type="caution">
    <text evidence="2">The sequence shown here is derived from an EMBL/GenBank/DDBJ whole genome shotgun (WGS) entry which is preliminary data.</text>
</comment>
<dbReference type="RefSeq" id="XP_013958468.1">
    <property type="nucleotide sequence ID" value="XM_014102993.1"/>
</dbReference>
<keyword evidence="1" id="KW-0472">Membrane</keyword>
<protein>
    <submittedName>
        <fullName evidence="2">Uncharacterized protein</fullName>
    </submittedName>
</protein>
<feature type="transmembrane region" description="Helical" evidence="1">
    <location>
        <begin position="20"/>
        <end position="38"/>
    </location>
</feature>
<accession>G9MLM8</accession>
<evidence type="ECO:0000256" key="1">
    <source>
        <dbReference type="SAM" id="Phobius"/>
    </source>
</evidence>
<proteinExistence type="predicted"/>
<dbReference type="VEuPathDB" id="FungiDB:TRIVIDRAFT_61056"/>
<evidence type="ECO:0000313" key="3">
    <source>
        <dbReference type="Proteomes" id="UP000007115"/>
    </source>
</evidence>
<organism evidence="2 3">
    <name type="scientific">Hypocrea virens (strain Gv29-8 / FGSC 10586)</name>
    <name type="common">Gliocladium virens</name>
    <name type="synonym">Trichoderma virens</name>
    <dbReference type="NCBI Taxonomy" id="413071"/>
    <lineage>
        <taxon>Eukaryota</taxon>
        <taxon>Fungi</taxon>
        <taxon>Dikarya</taxon>
        <taxon>Ascomycota</taxon>
        <taxon>Pezizomycotina</taxon>
        <taxon>Sordariomycetes</taxon>
        <taxon>Hypocreomycetidae</taxon>
        <taxon>Hypocreales</taxon>
        <taxon>Hypocreaceae</taxon>
        <taxon>Trichoderma</taxon>
    </lineage>
</organism>
<dbReference type="EMBL" id="ABDF02000004">
    <property type="protein sequence ID" value="EHK24255.1"/>
    <property type="molecule type" value="Genomic_DNA"/>
</dbReference>
<keyword evidence="1" id="KW-1133">Transmembrane helix</keyword>
<keyword evidence="3" id="KW-1185">Reference proteome</keyword>
<reference evidence="2 3" key="1">
    <citation type="journal article" date="2011" name="Genome Biol.">
        <title>Comparative genome sequence analysis underscores mycoparasitism as the ancestral life style of Trichoderma.</title>
        <authorList>
            <person name="Kubicek C.P."/>
            <person name="Herrera-Estrella A."/>
            <person name="Seidl-Seiboth V."/>
            <person name="Martinez D.A."/>
            <person name="Druzhinina I.S."/>
            <person name="Thon M."/>
            <person name="Zeilinger S."/>
            <person name="Casas-Flores S."/>
            <person name="Horwitz B.A."/>
            <person name="Mukherjee P.K."/>
            <person name="Mukherjee M."/>
            <person name="Kredics L."/>
            <person name="Alcaraz L.D."/>
            <person name="Aerts A."/>
            <person name="Antal Z."/>
            <person name="Atanasova L."/>
            <person name="Cervantes-Badillo M.G."/>
            <person name="Challacombe J."/>
            <person name="Chertkov O."/>
            <person name="McCluskey K."/>
            <person name="Coulpier F."/>
            <person name="Deshpande N."/>
            <person name="von Doehren H."/>
            <person name="Ebbole D.J."/>
            <person name="Esquivel-Naranjo E.U."/>
            <person name="Fekete E."/>
            <person name="Flipphi M."/>
            <person name="Glaser F."/>
            <person name="Gomez-Rodriguez E.Y."/>
            <person name="Gruber S."/>
            <person name="Han C."/>
            <person name="Henrissat B."/>
            <person name="Hermosa R."/>
            <person name="Hernandez-Onate M."/>
            <person name="Karaffa L."/>
            <person name="Kosti I."/>
            <person name="Le Crom S."/>
            <person name="Lindquist E."/>
            <person name="Lucas S."/>
            <person name="Luebeck M."/>
            <person name="Luebeck P.S."/>
            <person name="Margeot A."/>
            <person name="Metz B."/>
            <person name="Misra M."/>
            <person name="Nevalainen H."/>
            <person name="Omann M."/>
            <person name="Packer N."/>
            <person name="Perrone G."/>
            <person name="Uresti-Rivera E.E."/>
            <person name="Salamov A."/>
            <person name="Schmoll M."/>
            <person name="Seiboth B."/>
            <person name="Shapiro H."/>
            <person name="Sukno S."/>
            <person name="Tamayo-Ramos J.A."/>
            <person name="Tisch D."/>
            <person name="Wiest A."/>
            <person name="Wilkinson H.H."/>
            <person name="Zhang M."/>
            <person name="Coutinho P.M."/>
            <person name="Kenerley C.M."/>
            <person name="Monte E."/>
            <person name="Baker S.E."/>
            <person name="Grigoriev I.V."/>
        </authorList>
    </citation>
    <scope>NUCLEOTIDE SEQUENCE [LARGE SCALE GENOMIC DNA]</scope>
    <source>
        <strain evidence="3">Gv29-8 / FGSC 10586</strain>
    </source>
</reference>
<dbReference type="InParanoid" id="G9MLM8"/>
<gene>
    <name evidence="2" type="ORF">TRIVIDRAFT_61056</name>
</gene>
<keyword evidence="1" id="KW-0812">Transmembrane</keyword>
<sequence>MSYPSNHPINAVSLLQRDTPFGNILFLAAASEASVFYLKRVRALKSAKVSLNDDIRTRTGVYHKIMETIYSPAQVYQYQLPPVTCKWCIYVPQKTPRTSVAKSKR</sequence>